<evidence type="ECO:0000256" key="10">
    <source>
        <dbReference type="ARBA" id="ARBA00023286"/>
    </source>
</evidence>
<name>A0AAV6UZB8_9ARAC</name>
<dbReference type="InterPro" id="IPR052192">
    <property type="entry name" value="Insect_Ionotropic_Sensory_Rcpt"/>
</dbReference>
<feature type="transmembrane region" description="Helical" evidence="12">
    <location>
        <begin position="130"/>
        <end position="151"/>
    </location>
</feature>
<keyword evidence="9" id="KW-0325">Glycoprotein</keyword>
<evidence type="ECO:0000256" key="3">
    <source>
        <dbReference type="ARBA" id="ARBA00022475"/>
    </source>
</evidence>
<dbReference type="AlphaFoldDB" id="A0AAV6UZB8"/>
<evidence type="ECO:0000259" key="13">
    <source>
        <dbReference type="Pfam" id="PF10613"/>
    </source>
</evidence>
<dbReference type="SUPFAM" id="SSF53850">
    <property type="entry name" value="Periplasmic binding protein-like II"/>
    <property type="match status" value="1"/>
</dbReference>
<keyword evidence="7 12" id="KW-0472">Membrane</keyword>
<sequence length="425" mass="48266">MKFPKFLRVAVVPRAGIFQVNRTNSGKLQVVGGDESEFLELLSKALKFDYELIIPDIGAWGDMVNGTWTGVVEMVHQGYADIAIGKTSITYERTTVVDYSQPYDMEHLTFATNIPGHLPKTDSFLMPFDATIWSAVLVMFIVFAIAFKIILPKKPFQWTILQLLRYILYQPLLDIVATKASSSILLFTWIVFVRLIPMYYSTALLSYLTIPEQGQGIEDVRDLGKRIMLGTYKAVTFADSSYIFTMKSSGNDYIRATGEAIEQNDWFVLPDKKSVSNVLKNDDTAVIAPRRFLKRNLNNVHISRDVFVILTRAIVLKKNFCCSDILNNYLLRICAGGIYWKILNDAMFLEQLSSRAAETFQEDPPVKNLTMEDVSGAFILILAGYVLSALVCILEVIIFKIKRQKKVCRKVVGRFRKKKIRKIVS</sequence>
<dbReference type="EMBL" id="JAFNEN010000202">
    <property type="protein sequence ID" value="KAG8189855.1"/>
    <property type="molecule type" value="Genomic_DNA"/>
</dbReference>
<dbReference type="InterPro" id="IPR019594">
    <property type="entry name" value="Glu/Gly-bd"/>
</dbReference>
<dbReference type="Proteomes" id="UP000827092">
    <property type="component" value="Unassembled WGS sequence"/>
</dbReference>
<feature type="domain" description="Ionotropic glutamate receptor L-glutamate and glycine-binding" evidence="13">
    <location>
        <begin position="29"/>
        <end position="107"/>
    </location>
</feature>
<evidence type="ECO:0000313" key="14">
    <source>
        <dbReference type="EMBL" id="KAG8189855.1"/>
    </source>
</evidence>
<evidence type="ECO:0000256" key="2">
    <source>
        <dbReference type="ARBA" id="ARBA00022448"/>
    </source>
</evidence>
<feature type="transmembrane region" description="Helical" evidence="12">
    <location>
        <begin position="172"/>
        <end position="196"/>
    </location>
</feature>
<dbReference type="PANTHER" id="PTHR42643:SF24">
    <property type="entry name" value="IONOTROPIC RECEPTOR 60A"/>
    <property type="match status" value="1"/>
</dbReference>
<feature type="transmembrane region" description="Helical" evidence="12">
    <location>
        <begin position="377"/>
        <end position="399"/>
    </location>
</feature>
<comment type="subcellular location">
    <subcellularLocation>
        <location evidence="1">Cell membrane</location>
        <topology evidence="1">Multi-pass membrane protein</topology>
    </subcellularLocation>
</comment>
<keyword evidence="10" id="KW-1071">Ligand-gated ion channel</keyword>
<evidence type="ECO:0000256" key="12">
    <source>
        <dbReference type="SAM" id="Phobius"/>
    </source>
</evidence>
<evidence type="ECO:0000256" key="6">
    <source>
        <dbReference type="ARBA" id="ARBA00023065"/>
    </source>
</evidence>
<evidence type="ECO:0000256" key="8">
    <source>
        <dbReference type="ARBA" id="ARBA00023170"/>
    </source>
</evidence>
<evidence type="ECO:0000256" key="11">
    <source>
        <dbReference type="ARBA" id="ARBA00023303"/>
    </source>
</evidence>
<reference evidence="14 15" key="1">
    <citation type="journal article" date="2022" name="Nat. Ecol. Evol.">
        <title>A masculinizing supergene underlies an exaggerated male reproductive morph in a spider.</title>
        <authorList>
            <person name="Hendrickx F."/>
            <person name="De Corte Z."/>
            <person name="Sonet G."/>
            <person name="Van Belleghem S.M."/>
            <person name="Kostlbacher S."/>
            <person name="Vangestel C."/>
        </authorList>
    </citation>
    <scope>NUCLEOTIDE SEQUENCE [LARGE SCALE GENOMIC DNA]</scope>
    <source>
        <strain evidence="14">W744_W776</strain>
    </source>
</reference>
<keyword evidence="3" id="KW-1003">Cell membrane</keyword>
<keyword evidence="11" id="KW-0407">Ion channel</keyword>
<keyword evidence="15" id="KW-1185">Reference proteome</keyword>
<keyword evidence="8" id="KW-0675">Receptor</keyword>
<dbReference type="PANTHER" id="PTHR42643">
    <property type="entry name" value="IONOTROPIC RECEPTOR 20A-RELATED"/>
    <property type="match status" value="1"/>
</dbReference>
<evidence type="ECO:0000256" key="7">
    <source>
        <dbReference type="ARBA" id="ARBA00023136"/>
    </source>
</evidence>
<evidence type="ECO:0000256" key="1">
    <source>
        <dbReference type="ARBA" id="ARBA00004651"/>
    </source>
</evidence>
<dbReference type="Pfam" id="PF10613">
    <property type="entry name" value="Lig_chan-Glu_bd"/>
    <property type="match status" value="1"/>
</dbReference>
<evidence type="ECO:0000313" key="15">
    <source>
        <dbReference type="Proteomes" id="UP000827092"/>
    </source>
</evidence>
<dbReference type="Gene3D" id="3.40.190.10">
    <property type="entry name" value="Periplasmic binding protein-like II"/>
    <property type="match status" value="1"/>
</dbReference>
<dbReference type="Gene3D" id="1.10.287.70">
    <property type="match status" value="1"/>
</dbReference>
<organism evidence="14 15">
    <name type="scientific">Oedothorax gibbosus</name>
    <dbReference type="NCBI Taxonomy" id="931172"/>
    <lineage>
        <taxon>Eukaryota</taxon>
        <taxon>Metazoa</taxon>
        <taxon>Ecdysozoa</taxon>
        <taxon>Arthropoda</taxon>
        <taxon>Chelicerata</taxon>
        <taxon>Arachnida</taxon>
        <taxon>Araneae</taxon>
        <taxon>Araneomorphae</taxon>
        <taxon>Entelegynae</taxon>
        <taxon>Araneoidea</taxon>
        <taxon>Linyphiidae</taxon>
        <taxon>Erigoninae</taxon>
        <taxon>Oedothorax</taxon>
    </lineage>
</organism>
<protein>
    <recommendedName>
        <fullName evidence="13">Ionotropic glutamate receptor L-glutamate and glycine-binding domain-containing protein</fullName>
    </recommendedName>
</protein>
<keyword evidence="5 12" id="KW-1133">Transmembrane helix</keyword>
<evidence type="ECO:0000256" key="9">
    <source>
        <dbReference type="ARBA" id="ARBA00023180"/>
    </source>
</evidence>
<proteinExistence type="predicted"/>
<keyword evidence="2" id="KW-0813">Transport</keyword>
<keyword evidence="6" id="KW-0406">Ion transport</keyword>
<comment type="caution">
    <text evidence="14">The sequence shown here is derived from an EMBL/GenBank/DDBJ whole genome shotgun (WGS) entry which is preliminary data.</text>
</comment>
<evidence type="ECO:0000256" key="4">
    <source>
        <dbReference type="ARBA" id="ARBA00022692"/>
    </source>
</evidence>
<dbReference type="GO" id="GO:0005886">
    <property type="term" value="C:plasma membrane"/>
    <property type="evidence" value="ECO:0007669"/>
    <property type="project" value="UniProtKB-SubCell"/>
</dbReference>
<evidence type="ECO:0000256" key="5">
    <source>
        <dbReference type="ARBA" id="ARBA00022989"/>
    </source>
</evidence>
<accession>A0AAV6UZB8</accession>
<keyword evidence="4 12" id="KW-0812">Transmembrane</keyword>
<gene>
    <name evidence="14" type="ORF">JTE90_026156</name>
</gene>
<dbReference type="GO" id="GO:0015276">
    <property type="term" value="F:ligand-gated monoatomic ion channel activity"/>
    <property type="evidence" value="ECO:0007669"/>
    <property type="project" value="InterPro"/>
</dbReference>